<organism evidence="5 6">
    <name type="scientific">Campylobacter novaezeelandiae</name>
    <dbReference type="NCBI Taxonomy" id="2267891"/>
    <lineage>
        <taxon>Bacteria</taxon>
        <taxon>Pseudomonadati</taxon>
        <taxon>Campylobacterota</taxon>
        <taxon>Epsilonproteobacteria</taxon>
        <taxon>Campylobacterales</taxon>
        <taxon>Campylobacteraceae</taxon>
        <taxon>Campylobacter</taxon>
    </lineage>
</organism>
<evidence type="ECO:0000313" key="5">
    <source>
        <dbReference type="EMBL" id="TBR78612.1"/>
    </source>
</evidence>
<sequence length="1170" mass="138561">MLEKLIFFLKSKWFALTIFLIFLFALSFLFYFWGSLIAFNDFYIFSDAYLRIIIIAITWVIIFLFFLLKPLMRLIFSLKDAKRLKFKRLRKEANIFLYRAKRNFFIILKDAKNTFKNLKIKKLPLIMIIGKEGAGKSSLINYSNMEYPLSDSLNSYKKLHQSTNNFALYISKKGALLDTEGKYFSQEELFKPLRSDELPEDDLIKNKEFLIKQNIWQNFLFFLNRKFFYNKLNGVVLVIDTQAFLSNSKEYSKNLLRYLGKRVDEIEDILNLKLPIYIVFSKIDLLLGMKEYFEIFNETISNKALGISFLEEINQEKLDKDFKELSNALLFAFMSKNQFIYSLEEKTKIYLFLKQFDNLLALIKEFILQIQSKNTFKNHSYLRGVYFISAYQENIPRNFLLDTVCEKYDIKKPLAHSTRFINKKSYFIKSLFEDIIFKDYFLSQLTLKNLFKKFSFLFLVLALFICSYFLSSYFIEINNKEQQKANNVLNQIENLLKDSDYKHLDILQKAKLLANLKSILSSYSEFNNKTSFLEYFNLNISYKAFTPILDFYYKLNENILENTLIKEMENILQTQNNPKVLVETLYMYRSLFKENALNKELLKKWIDKNWIFLNKYELSKENFLNRIDTLKKIDLNEFLENKQSINEAFLKLGKINKFQRIYFLLNFLDTKQKDQIYNLKDELGFSLENIFANKNINVDLSYNKKALMAFLKNINQTIDQAISIDAWVFDGLSSKKESKNFIILNIIKLYLEQYKEQYKNLLLNLAPQRYISKEALLDNLNILASKENPIKALIEIINMNTNLNDALLLGQAYNLGVNASEIKTIFMSVSNYFSAYHTLLDNKSLIDNILNTNNANNVSNIMDIINEDLNVLISRISNFTNNDLNTQEKINYIFNQNKEANDIFDVFSTHIKKLPPSLQRYYSLLISYSYEFMQDYGFLLLDNAWFNEVYTPFINNIAPFYPFNNNSNDDLSMDAFKEFFGKSGILNQFYEKYLNNILIRKKNEYFIKETFAKRFVFSKEFLTFLSKSYMLSNLMLDLNDNIKLNFILKSLDLSSSFSFIELSYNSYKIRYDHTLKTNLQIIADQFNTSTILSLNAYSFNNANINYNKNYKGEWAWYKLLKEANYMDNGTYSILFDNKERYFDFMLISGASVNDIIKILDDFKMIKRVKG</sequence>
<dbReference type="InterPro" id="IPR009612">
    <property type="entry name" value="IcmF-rel"/>
</dbReference>
<dbReference type="Pfam" id="PF21070">
    <property type="entry name" value="IcmF_helical"/>
    <property type="match status" value="1"/>
</dbReference>
<name>A0A4Q9JT40_9BACT</name>
<keyword evidence="1" id="KW-0812">Transmembrane</keyword>
<dbReference type="SUPFAM" id="SSF52540">
    <property type="entry name" value="P-loop containing nucleoside triphosphate hydrolases"/>
    <property type="match status" value="1"/>
</dbReference>
<dbReference type="Pfam" id="PF14331">
    <property type="entry name" value="IcmF-related_N"/>
    <property type="match status" value="1"/>
</dbReference>
<dbReference type="Proteomes" id="UP000292583">
    <property type="component" value="Unassembled WGS sequence"/>
</dbReference>
<dbReference type="Gene3D" id="3.40.50.300">
    <property type="entry name" value="P-loop containing nucleotide triphosphate hydrolases"/>
    <property type="match status" value="1"/>
</dbReference>
<dbReference type="InterPro" id="IPR027417">
    <property type="entry name" value="P-loop_NTPase"/>
</dbReference>
<dbReference type="Pfam" id="PF06761">
    <property type="entry name" value="IcmF-related"/>
    <property type="match status" value="1"/>
</dbReference>
<feature type="transmembrane region" description="Helical" evidence="1">
    <location>
        <begin position="454"/>
        <end position="475"/>
    </location>
</feature>
<gene>
    <name evidence="5" type="primary">icmF</name>
    <name evidence="5" type="ORF">DU473_07920</name>
</gene>
<dbReference type="RefSeq" id="WP_131186946.1">
    <property type="nucleotide sequence ID" value="NZ_QPGR01000022.1"/>
</dbReference>
<dbReference type="PANTHER" id="PTHR36153:SF1">
    <property type="entry name" value="TYPE VI SECRETION SYSTEM COMPONENT TSSM1"/>
    <property type="match status" value="1"/>
</dbReference>
<comment type="caution">
    <text evidence="5">The sequence shown here is derived from an EMBL/GenBank/DDBJ whole genome shotgun (WGS) entry which is preliminary data.</text>
</comment>
<dbReference type="NCBIfam" id="TIGR03348">
    <property type="entry name" value="VI_IcmF"/>
    <property type="match status" value="1"/>
</dbReference>
<dbReference type="PANTHER" id="PTHR36153">
    <property type="entry name" value="INNER MEMBRANE PROTEIN-RELATED"/>
    <property type="match status" value="1"/>
</dbReference>
<evidence type="ECO:0000313" key="6">
    <source>
        <dbReference type="Proteomes" id="UP000292583"/>
    </source>
</evidence>
<dbReference type="InterPro" id="IPR017731">
    <property type="entry name" value="TssM1-like"/>
</dbReference>
<feature type="transmembrane region" description="Helical" evidence="1">
    <location>
        <begin position="48"/>
        <end position="68"/>
    </location>
</feature>
<dbReference type="OrthoDB" id="9758229at2"/>
<accession>A0A4Q9JT40</accession>
<evidence type="ECO:0000259" key="4">
    <source>
        <dbReference type="Pfam" id="PF21070"/>
    </source>
</evidence>
<dbReference type="AlphaFoldDB" id="A0A4Q9JT40"/>
<feature type="transmembrane region" description="Helical" evidence="1">
    <location>
        <begin position="12"/>
        <end position="33"/>
    </location>
</feature>
<reference evidence="5 6" key="1">
    <citation type="submission" date="2018-07" db="EMBL/GenBank/DDBJ databases">
        <title>Campylobacter zealandensis sp. nov., isolated from birds and water in New Zealand.</title>
        <authorList>
            <person name="Wilkinson D.A."/>
            <person name="Biggs P.J."/>
            <person name="French N.P."/>
            <person name="Midwinter A.C."/>
        </authorList>
    </citation>
    <scope>NUCLEOTIDE SEQUENCE [LARGE SCALE GENOMIC DNA]</scope>
    <source>
        <strain evidence="5 6">B423b</strain>
    </source>
</reference>
<dbReference type="InterPro" id="IPR048677">
    <property type="entry name" value="TssM1_hel"/>
</dbReference>
<feature type="domain" description="IcmF-related" evidence="2">
    <location>
        <begin position="512"/>
        <end position="802"/>
    </location>
</feature>
<dbReference type="EMBL" id="QPGR01000022">
    <property type="protein sequence ID" value="TBR78612.1"/>
    <property type="molecule type" value="Genomic_DNA"/>
</dbReference>
<evidence type="ECO:0000256" key="1">
    <source>
        <dbReference type="SAM" id="Phobius"/>
    </source>
</evidence>
<feature type="domain" description="Type VI secretion system component TssM1 helical" evidence="4">
    <location>
        <begin position="941"/>
        <end position="1035"/>
    </location>
</feature>
<proteinExistence type="predicted"/>
<dbReference type="InterPro" id="IPR025743">
    <property type="entry name" value="TssM1_N"/>
</dbReference>
<evidence type="ECO:0000259" key="2">
    <source>
        <dbReference type="Pfam" id="PF06761"/>
    </source>
</evidence>
<keyword evidence="1" id="KW-0472">Membrane</keyword>
<keyword evidence="1" id="KW-1133">Transmembrane helix</keyword>
<keyword evidence="6" id="KW-1185">Reference proteome</keyword>
<dbReference type="InterPro" id="IPR053156">
    <property type="entry name" value="T6SS_TssM-like"/>
</dbReference>
<protein>
    <submittedName>
        <fullName evidence="5">Type VI secretion system membrane subunit TssM</fullName>
    </submittedName>
</protein>
<evidence type="ECO:0000259" key="3">
    <source>
        <dbReference type="Pfam" id="PF14331"/>
    </source>
</evidence>
<feature type="domain" description="Type VI secretion system component TssM1 N-terminal" evidence="3">
    <location>
        <begin position="213"/>
        <end position="449"/>
    </location>
</feature>